<dbReference type="CDD" id="cd00121">
    <property type="entry name" value="MATH"/>
    <property type="match status" value="1"/>
</dbReference>
<comment type="caution">
    <text evidence="2">The sequence shown here is derived from an EMBL/GenBank/DDBJ whole genome shotgun (WGS) entry which is preliminary data.</text>
</comment>
<sequence length="162" mass="18800">MSEEFKKKIFKRENESEVKGSVFTTSFKLNEVSQNDAVWSDDYMIQGLPFCVGVKHFPDKMSLGIFLAVKSVKLKPVKSCKVRFRLKLLNKISNKSVTQEFEFIFKPGGIGYGYHSFINWYRFKDSLKGFVDKKNKFSVQTTIKIINTENTLTPLQHKLKLK</sequence>
<dbReference type="Gene3D" id="2.60.210.10">
    <property type="entry name" value="Apoptosis, Tumor Necrosis Factor Receptor Associated Protein 2, Chain A"/>
    <property type="match status" value="1"/>
</dbReference>
<dbReference type="InterPro" id="IPR008974">
    <property type="entry name" value="TRAF-like"/>
</dbReference>
<keyword evidence="3" id="KW-1185">Reference proteome</keyword>
<evidence type="ECO:0000313" key="2">
    <source>
        <dbReference type="EMBL" id="KAK6165310.1"/>
    </source>
</evidence>
<dbReference type="EMBL" id="JAZGQO010000021">
    <property type="protein sequence ID" value="KAK6165310.1"/>
    <property type="molecule type" value="Genomic_DNA"/>
</dbReference>
<evidence type="ECO:0000259" key="1">
    <source>
        <dbReference type="SMART" id="SM00061"/>
    </source>
</evidence>
<proteinExistence type="predicted"/>
<dbReference type="InterPro" id="IPR002083">
    <property type="entry name" value="MATH/TRAF_dom"/>
</dbReference>
<protein>
    <recommendedName>
        <fullName evidence="1">MATH domain-containing protein</fullName>
    </recommendedName>
</protein>
<dbReference type="Proteomes" id="UP001347796">
    <property type="component" value="Unassembled WGS sequence"/>
</dbReference>
<gene>
    <name evidence="2" type="ORF">SNE40_022259</name>
</gene>
<dbReference type="SMART" id="SM00061">
    <property type="entry name" value="MATH"/>
    <property type="match status" value="1"/>
</dbReference>
<reference evidence="2 3" key="1">
    <citation type="submission" date="2024-01" db="EMBL/GenBank/DDBJ databases">
        <title>The genome of the rayed Mediterranean limpet Patella caerulea (Linnaeus, 1758).</title>
        <authorList>
            <person name="Anh-Thu Weber A."/>
            <person name="Halstead-Nussloch G."/>
        </authorList>
    </citation>
    <scope>NUCLEOTIDE SEQUENCE [LARGE SCALE GENOMIC DNA]</scope>
    <source>
        <strain evidence="2">AATW-2023a</strain>
        <tissue evidence="2">Whole specimen</tissue>
    </source>
</reference>
<evidence type="ECO:0000313" key="3">
    <source>
        <dbReference type="Proteomes" id="UP001347796"/>
    </source>
</evidence>
<feature type="domain" description="MATH" evidence="1">
    <location>
        <begin position="24"/>
        <end position="123"/>
    </location>
</feature>
<dbReference type="AlphaFoldDB" id="A0AAN8G3K7"/>
<dbReference type="Pfam" id="PF22486">
    <property type="entry name" value="MATH_2"/>
    <property type="match status" value="1"/>
</dbReference>
<dbReference type="SUPFAM" id="SSF49599">
    <property type="entry name" value="TRAF domain-like"/>
    <property type="match status" value="1"/>
</dbReference>
<organism evidence="2 3">
    <name type="scientific">Patella caerulea</name>
    <name type="common">Rayed Mediterranean limpet</name>
    <dbReference type="NCBI Taxonomy" id="87958"/>
    <lineage>
        <taxon>Eukaryota</taxon>
        <taxon>Metazoa</taxon>
        <taxon>Spiralia</taxon>
        <taxon>Lophotrochozoa</taxon>
        <taxon>Mollusca</taxon>
        <taxon>Gastropoda</taxon>
        <taxon>Patellogastropoda</taxon>
        <taxon>Patelloidea</taxon>
        <taxon>Patellidae</taxon>
        <taxon>Patella</taxon>
    </lineage>
</organism>
<name>A0AAN8G3K7_PATCE</name>
<accession>A0AAN8G3K7</accession>